<evidence type="ECO:0000256" key="8">
    <source>
        <dbReference type="ARBA" id="ARBA00023136"/>
    </source>
</evidence>
<reference evidence="14" key="1">
    <citation type="submission" date="2022-05" db="EMBL/GenBank/DDBJ databases">
        <authorList>
            <person name="Jo J.-H."/>
            <person name="Im W.-T."/>
        </authorList>
    </citation>
    <scope>NUCLEOTIDE SEQUENCE</scope>
    <source>
        <strain evidence="14">RB56-2</strain>
    </source>
</reference>
<evidence type="ECO:0000313" key="15">
    <source>
        <dbReference type="Proteomes" id="UP001165383"/>
    </source>
</evidence>
<keyword evidence="4 10" id="KW-0812">Transmembrane</keyword>
<protein>
    <submittedName>
        <fullName evidence="14">TonB-dependent receptor</fullName>
    </submittedName>
</protein>
<evidence type="ECO:0000256" key="2">
    <source>
        <dbReference type="ARBA" id="ARBA00022448"/>
    </source>
</evidence>
<keyword evidence="15" id="KW-1185">Reference proteome</keyword>
<dbReference type="InterPro" id="IPR036942">
    <property type="entry name" value="Beta-barrel_TonB_sf"/>
</dbReference>
<gene>
    <name evidence="14" type="ORF">LZ518_04000</name>
</gene>
<evidence type="ECO:0000259" key="12">
    <source>
        <dbReference type="Pfam" id="PF00593"/>
    </source>
</evidence>
<keyword evidence="14" id="KW-0675">Receptor</keyword>
<dbReference type="InterPro" id="IPR000531">
    <property type="entry name" value="Beta-barrel_TonB"/>
</dbReference>
<keyword evidence="8 10" id="KW-0472">Membrane</keyword>
<name>A0ABT0S7C8_9SPHN</name>
<evidence type="ECO:0000256" key="7">
    <source>
        <dbReference type="ARBA" id="ARBA00023077"/>
    </source>
</evidence>
<accession>A0ABT0S7C8</accession>
<keyword evidence="6" id="KW-0406">Ion transport</keyword>
<keyword evidence="7 11" id="KW-0798">TonB box</keyword>
<evidence type="ECO:0000256" key="10">
    <source>
        <dbReference type="PROSITE-ProRule" id="PRU01360"/>
    </source>
</evidence>
<dbReference type="InterPro" id="IPR012910">
    <property type="entry name" value="Plug_dom"/>
</dbReference>
<evidence type="ECO:0000256" key="9">
    <source>
        <dbReference type="ARBA" id="ARBA00023237"/>
    </source>
</evidence>
<feature type="domain" description="TonB-dependent receptor plug" evidence="13">
    <location>
        <begin position="23"/>
        <end position="130"/>
    </location>
</feature>
<dbReference type="Pfam" id="PF07715">
    <property type="entry name" value="Plug"/>
    <property type="match status" value="1"/>
</dbReference>
<organism evidence="14 15">
    <name type="scientific">Sphingomonas brevis</name>
    <dbReference type="NCBI Taxonomy" id="2908206"/>
    <lineage>
        <taxon>Bacteria</taxon>
        <taxon>Pseudomonadati</taxon>
        <taxon>Pseudomonadota</taxon>
        <taxon>Alphaproteobacteria</taxon>
        <taxon>Sphingomonadales</taxon>
        <taxon>Sphingomonadaceae</taxon>
        <taxon>Sphingomonas</taxon>
    </lineage>
</organism>
<comment type="caution">
    <text evidence="14">The sequence shown here is derived from an EMBL/GenBank/DDBJ whole genome shotgun (WGS) entry which is preliminary data.</text>
</comment>
<evidence type="ECO:0000256" key="11">
    <source>
        <dbReference type="RuleBase" id="RU003357"/>
    </source>
</evidence>
<dbReference type="PANTHER" id="PTHR30069">
    <property type="entry name" value="TONB-DEPENDENT OUTER MEMBRANE RECEPTOR"/>
    <property type="match status" value="1"/>
</dbReference>
<feature type="domain" description="TonB-dependent receptor-like beta-barrel" evidence="12">
    <location>
        <begin position="196"/>
        <end position="578"/>
    </location>
</feature>
<comment type="subcellular location">
    <subcellularLocation>
        <location evidence="1 10">Cell outer membrane</location>
        <topology evidence="1 10">Multi-pass membrane protein</topology>
    </subcellularLocation>
</comment>
<evidence type="ECO:0000256" key="3">
    <source>
        <dbReference type="ARBA" id="ARBA00022452"/>
    </source>
</evidence>
<proteinExistence type="inferred from homology"/>
<comment type="similarity">
    <text evidence="10 11">Belongs to the TonB-dependent receptor family.</text>
</comment>
<keyword evidence="5" id="KW-0732">Signal</keyword>
<dbReference type="InterPro" id="IPR037066">
    <property type="entry name" value="Plug_dom_sf"/>
</dbReference>
<dbReference type="SUPFAM" id="SSF56935">
    <property type="entry name" value="Porins"/>
    <property type="match status" value="1"/>
</dbReference>
<evidence type="ECO:0000259" key="13">
    <source>
        <dbReference type="Pfam" id="PF07715"/>
    </source>
</evidence>
<keyword evidence="2 10" id="KW-0813">Transport</keyword>
<sequence length="607" mass="65112">MIDFQAIEPPAIVVTASRAEESISDTPASVTVIDEKRIERLGAPSIPELLRLVPSVAVGVSGPAGSLTQVRIRGAEANHSLLFVEGIRANDPASGNEPRFELLNADLASRIEIVRGPQSALWGSEAIGGVVAVSGPAPGAGGSQAFVEGGSHSTWRGAGRTEAGDADGGISIGIAGQRSDGIDSFDGDGDRDGYYNYGLRMAGRYRAAPSLLIGTSGFAIKGKSEFDGFLSAFPFPHGDTLDKSRTGMAAGRLFAEYGQRETSYAIASAGLLGSSNRNYLDDEFLNKTTAHRRTLSLEGGHRLGKHQLIGAIESERETFEARGNYPNQDQARHHESLTLEWRAADIGPVSGGVAVRHDIFSRFKDATSIRASLRADVGHGISLAASYGDGISQPTFFDLFGFSPDRFVGNPALKPESSRGGEVSLRYATDQIGGALTYFHQRLKDEIATIFLPDFTSTAINAEGKSKRQGVELEGYYQPWAALRLTVNYAWLDASEPQVGGGQLRETRRPKHSGSVALDGAKGRLSYGAAIAYTGERTDDDFDFFPAESVRLDAYWLASAKVAYRLTDRIEAHLRVANAFDDDYQDVFGYRTEGRSVFGGLRVALGD</sequence>
<evidence type="ECO:0000256" key="1">
    <source>
        <dbReference type="ARBA" id="ARBA00004571"/>
    </source>
</evidence>
<dbReference type="Gene3D" id="2.170.130.10">
    <property type="entry name" value="TonB-dependent receptor, plug domain"/>
    <property type="match status" value="1"/>
</dbReference>
<evidence type="ECO:0000256" key="4">
    <source>
        <dbReference type="ARBA" id="ARBA00022692"/>
    </source>
</evidence>
<evidence type="ECO:0000256" key="5">
    <source>
        <dbReference type="ARBA" id="ARBA00022729"/>
    </source>
</evidence>
<dbReference type="Pfam" id="PF00593">
    <property type="entry name" value="TonB_dep_Rec_b-barrel"/>
    <property type="match status" value="1"/>
</dbReference>
<dbReference type="PANTHER" id="PTHR30069:SF53">
    <property type="entry name" value="COLICIN I RECEPTOR-RELATED"/>
    <property type="match status" value="1"/>
</dbReference>
<evidence type="ECO:0000313" key="14">
    <source>
        <dbReference type="EMBL" id="MCL6740296.1"/>
    </source>
</evidence>
<dbReference type="Proteomes" id="UP001165383">
    <property type="component" value="Unassembled WGS sequence"/>
</dbReference>
<dbReference type="EMBL" id="JAMGBB010000001">
    <property type="protein sequence ID" value="MCL6740296.1"/>
    <property type="molecule type" value="Genomic_DNA"/>
</dbReference>
<keyword evidence="9 10" id="KW-0998">Cell outer membrane</keyword>
<dbReference type="PROSITE" id="PS52016">
    <property type="entry name" value="TONB_DEPENDENT_REC_3"/>
    <property type="match status" value="1"/>
</dbReference>
<dbReference type="RefSeq" id="WP_249914737.1">
    <property type="nucleotide sequence ID" value="NZ_JAMGBB010000001.1"/>
</dbReference>
<dbReference type="InterPro" id="IPR039426">
    <property type="entry name" value="TonB-dep_rcpt-like"/>
</dbReference>
<dbReference type="Gene3D" id="2.40.170.20">
    <property type="entry name" value="TonB-dependent receptor, beta-barrel domain"/>
    <property type="match status" value="1"/>
</dbReference>
<dbReference type="CDD" id="cd01347">
    <property type="entry name" value="ligand_gated_channel"/>
    <property type="match status" value="1"/>
</dbReference>
<evidence type="ECO:0000256" key="6">
    <source>
        <dbReference type="ARBA" id="ARBA00023065"/>
    </source>
</evidence>
<keyword evidence="3 10" id="KW-1134">Transmembrane beta strand</keyword>